<evidence type="ECO:0000313" key="3">
    <source>
        <dbReference type="Proteomes" id="UP000002207"/>
    </source>
</evidence>
<dbReference type="Pfam" id="PF00027">
    <property type="entry name" value="cNMP_binding"/>
    <property type="match status" value="1"/>
</dbReference>
<evidence type="ECO:0000313" key="2">
    <source>
        <dbReference type="EMBL" id="ACO32940.1"/>
    </source>
</evidence>
<dbReference type="SMART" id="SM00100">
    <property type="entry name" value="cNMP"/>
    <property type="match status" value="1"/>
</dbReference>
<sequence>MIERFTGESNRRVLVDSLTGQKLFTGNADLAMEAASKGEIVEVAAGTSIIQQGGDDIDIYFIVAGSFDIVVNNRVVAKRIAGDHVGEMAAIQPTQRRSATVTASEVSVVLKLTEAEFAELYAKYPQILLQMAKELARRLMQRNALVTSVSDRIRVFIISSAEALDIARTIQNAFDHDPFNVTVWTDGVFRASHYAIESLERALDQSDVAIAVAQPDDITESRGQQRATPRDNVIFELGFFMGRLGRHRALLVEPRGEEISLPSDLAGINTITYRYDTSDLTRSLATACNRLRDIIRDLGPNR</sequence>
<evidence type="ECO:0000259" key="1">
    <source>
        <dbReference type="PROSITE" id="PS50042"/>
    </source>
</evidence>
<dbReference type="InterPro" id="IPR018490">
    <property type="entry name" value="cNMP-bd_dom_sf"/>
</dbReference>
<dbReference type="CDD" id="cd00038">
    <property type="entry name" value="CAP_ED"/>
    <property type="match status" value="1"/>
</dbReference>
<dbReference type="HOGENOM" id="CLU_914906_0_0_0"/>
<dbReference type="SUPFAM" id="SSF51206">
    <property type="entry name" value="cAMP-binding domain-like"/>
    <property type="match status" value="1"/>
</dbReference>
<dbReference type="Gene3D" id="2.60.120.10">
    <property type="entry name" value="Jelly Rolls"/>
    <property type="match status" value="1"/>
</dbReference>
<organism evidence="2 3">
    <name type="scientific">Acidobacterium capsulatum (strain ATCC 51196 / DSM 11244 / BCRC 80197 / JCM 7670 / NBRC 15755 / NCIMB 13165 / 161)</name>
    <dbReference type="NCBI Taxonomy" id="240015"/>
    <lineage>
        <taxon>Bacteria</taxon>
        <taxon>Pseudomonadati</taxon>
        <taxon>Acidobacteriota</taxon>
        <taxon>Terriglobia</taxon>
        <taxon>Terriglobales</taxon>
        <taxon>Acidobacteriaceae</taxon>
        <taxon>Acidobacterium</taxon>
    </lineage>
</organism>
<dbReference type="GO" id="GO:0005829">
    <property type="term" value="C:cytosol"/>
    <property type="evidence" value="ECO:0007669"/>
    <property type="project" value="TreeGrafter"/>
</dbReference>
<dbReference type="GO" id="GO:0050135">
    <property type="term" value="F:NADP+ nucleosidase activity"/>
    <property type="evidence" value="ECO:0007669"/>
    <property type="project" value="InterPro"/>
</dbReference>
<dbReference type="eggNOG" id="COG0664">
    <property type="taxonomic scope" value="Bacteria"/>
</dbReference>
<protein>
    <submittedName>
        <fullName evidence="2">Cyclic nucleotide-binding domain protein</fullName>
    </submittedName>
</protein>
<dbReference type="KEGG" id="aca:ACP_3210"/>
<dbReference type="OrthoDB" id="5497289at2"/>
<dbReference type="InterPro" id="IPR014710">
    <property type="entry name" value="RmlC-like_jellyroll"/>
</dbReference>
<dbReference type="InterPro" id="IPR000595">
    <property type="entry name" value="cNMP-bd_dom"/>
</dbReference>
<gene>
    <name evidence="2" type="ordered locus">ACP_3210</name>
</gene>
<dbReference type="PROSITE" id="PS50042">
    <property type="entry name" value="CNMP_BINDING_3"/>
    <property type="match status" value="1"/>
</dbReference>
<dbReference type="eggNOG" id="COG4271">
    <property type="taxonomic scope" value="Bacteria"/>
</dbReference>
<dbReference type="Proteomes" id="UP000002207">
    <property type="component" value="Chromosome"/>
</dbReference>
<dbReference type="AlphaFoldDB" id="C1F5N0"/>
<keyword evidence="3" id="KW-1185">Reference proteome</keyword>
<dbReference type="PANTHER" id="PTHR24567:SF74">
    <property type="entry name" value="HTH-TYPE TRANSCRIPTIONAL REGULATOR ARCR"/>
    <property type="match status" value="1"/>
</dbReference>
<dbReference type="RefSeq" id="WP_015898252.1">
    <property type="nucleotide sequence ID" value="NC_012483.1"/>
</dbReference>
<dbReference type="GO" id="GO:0003700">
    <property type="term" value="F:DNA-binding transcription factor activity"/>
    <property type="evidence" value="ECO:0007669"/>
    <property type="project" value="TreeGrafter"/>
</dbReference>
<reference evidence="2 3" key="1">
    <citation type="journal article" date="2009" name="Appl. Environ. Microbiol.">
        <title>Three genomes from the phylum Acidobacteria provide insight into the lifestyles of these microorganisms in soils.</title>
        <authorList>
            <person name="Ward N.L."/>
            <person name="Challacombe J.F."/>
            <person name="Janssen P.H."/>
            <person name="Henrissat B."/>
            <person name="Coutinho P.M."/>
            <person name="Wu M."/>
            <person name="Xie G."/>
            <person name="Haft D.H."/>
            <person name="Sait M."/>
            <person name="Badger J."/>
            <person name="Barabote R.D."/>
            <person name="Bradley B."/>
            <person name="Brettin T.S."/>
            <person name="Brinkac L.M."/>
            <person name="Bruce D."/>
            <person name="Creasy T."/>
            <person name="Daugherty S.C."/>
            <person name="Davidsen T.M."/>
            <person name="DeBoy R.T."/>
            <person name="Detter J.C."/>
            <person name="Dodson R.J."/>
            <person name="Durkin A.S."/>
            <person name="Ganapathy A."/>
            <person name="Gwinn-Giglio M."/>
            <person name="Han C.S."/>
            <person name="Khouri H."/>
            <person name="Kiss H."/>
            <person name="Kothari S.P."/>
            <person name="Madupu R."/>
            <person name="Nelson K.E."/>
            <person name="Nelson W.C."/>
            <person name="Paulsen I."/>
            <person name="Penn K."/>
            <person name="Ren Q."/>
            <person name="Rosovitz M.J."/>
            <person name="Selengut J.D."/>
            <person name="Shrivastava S."/>
            <person name="Sullivan S.A."/>
            <person name="Tapia R."/>
            <person name="Thompson L.S."/>
            <person name="Watkins K.L."/>
            <person name="Yang Q."/>
            <person name="Yu C."/>
            <person name="Zafar N."/>
            <person name="Zhou L."/>
            <person name="Kuske C.R."/>
        </authorList>
    </citation>
    <scope>NUCLEOTIDE SEQUENCE [LARGE SCALE GENOMIC DNA]</scope>
    <source>
        <strain evidence="3">ATCC 51196 / DSM 11244 / BCRC 80197 / JCM 7670 / NBRC 15755 / NCIMB 13165 / 161</strain>
    </source>
</reference>
<dbReference type="InParanoid" id="C1F5N0"/>
<accession>C1F5N0</accession>
<dbReference type="STRING" id="240015.ACP_3210"/>
<dbReference type="InterPro" id="IPR050397">
    <property type="entry name" value="Env_Response_Regulators"/>
</dbReference>
<dbReference type="InterPro" id="IPR019302">
    <property type="entry name" value="CAP12/PCTIR_TIR_dom"/>
</dbReference>
<dbReference type="Pfam" id="PF10137">
    <property type="entry name" value="CAP12-PCTIR_TIR"/>
    <property type="match status" value="1"/>
</dbReference>
<dbReference type="EMBL" id="CP001472">
    <property type="protein sequence ID" value="ACO32940.1"/>
    <property type="molecule type" value="Genomic_DNA"/>
</dbReference>
<dbReference type="PANTHER" id="PTHR24567">
    <property type="entry name" value="CRP FAMILY TRANSCRIPTIONAL REGULATORY PROTEIN"/>
    <property type="match status" value="1"/>
</dbReference>
<proteinExistence type="predicted"/>
<feature type="domain" description="Cyclic nucleotide-binding" evidence="1">
    <location>
        <begin position="45"/>
        <end position="138"/>
    </location>
</feature>
<name>C1F5N0_ACIC5</name>